<dbReference type="Proteomes" id="UP000023152">
    <property type="component" value="Unassembled WGS sequence"/>
</dbReference>
<feature type="non-terminal residue" evidence="1">
    <location>
        <position position="1"/>
    </location>
</feature>
<protein>
    <recommendedName>
        <fullName evidence="3">Viral A-type inclusion protein</fullName>
    </recommendedName>
</protein>
<comment type="caution">
    <text evidence="1">The sequence shown here is derived from an EMBL/GenBank/DDBJ whole genome shotgun (WGS) entry which is preliminary data.</text>
</comment>
<evidence type="ECO:0000313" key="2">
    <source>
        <dbReference type="Proteomes" id="UP000023152"/>
    </source>
</evidence>
<dbReference type="AlphaFoldDB" id="X6L9H2"/>
<proteinExistence type="predicted"/>
<evidence type="ECO:0008006" key="3">
    <source>
        <dbReference type="Google" id="ProtNLM"/>
    </source>
</evidence>
<organism evidence="1 2">
    <name type="scientific">Reticulomyxa filosa</name>
    <dbReference type="NCBI Taxonomy" id="46433"/>
    <lineage>
        <taxon>Eukaryota</taxon>
        <taxon>Sar</taxon>
        <taxon>Rhizaria</taxon>
        <taxon>Retaria</taxon>
        <taxon>Foraminifera</taxon>
        <taxon>Monothalamids</taxon>
        <taxon>Reticulomyxidae</taxon>
        <taxon>Reticulomyxa</taxon>
    </lineage>
</organism>
<sequence>IDVKNTAKDFEEITEKQKSIQQEIDEKYLEKVKLKKEMDKAISNYTKCVKQYNNLCSKERDILIERQKKEQKLNIINRDYVFDNKLLKGFNDLNSKLQKLIEENQGWIENEWNELEKKWSKWNSQE</sequence>
<reference evidence="1 2" key="1">
    <citation type="journal article" date="2013" name="Curr. Biol.">
        <title>The Genome of the Foraminiferan Reticulomyxa filosa.</title>
        <authorList>
            <person name="Glockner G."/>
            <person name="Hulsmann N."/>
            <person name="Schleicher M."/>
            <person name="Noegel A.A."/>
            <person name="Eichinger L."/>
            <person name="Gallinger C."/>
            <person name="Pawlowski J."/>
            <person name="Sierra R."/>
            <person name="Euteneuer U."/>
            <person name="Pillet L."/>
            <person name="Moustafa A."/>
            <person name="Platzer M."/>
            <person name="Groth M."/>
            <person name="Szafranski K."/>
            <person name="Schliwa M."/>
        </authorList>
    </citation>
    <scope>NUCLEOTIDE SEQUENCE [LARGE SCALE GENOMIC DNA]</scope>
</reference>
<gene>
    <name evidence="1" type="ORF">RFI_39532</name>
</gene>
<dbReference type="EMBL" id="ASPP01048000">
    <property type="protein sequence ID" value="ETN97990.1"/>
    <property type="molecule type" value="Genomic_DNA"/>
</dbReference>
<accession>X6L9H2</accession>
<name>X6L9H2_RETFI</name>
<feature type="non-terminal residue" evidence="1">
    <location>
        <position position="126"/>
    </location>
</feature>
<keyword evidence="2" id="KW-1185">Reference proteome</keyword>
<evidence type="ECO:0000313" key="1">
    <source>
        <dbReference type="EMBL" id="ETN97990.1"/>
    </source>
</evidence>